<organism evidence="2 3">
    <name type="scientific">Trametes pubescens</name>
    <name type="common">White-rot fungus</name>
    <dbReference type="NCBI Taxonomy" id="154538"/>
    <lineage>
        <taxon>Eukaryota</taxon>
        <taxon>Fungi</taxon>
        <taxon>Dikarya</taxon>
        <taxon>Basidiomycota</taxon>
        <taxon>Agaricomycotina</taxon>
        <taxon>Agaricomycetes</taxon>
        <taxon>Polyporales</taxon>
        <taxon>Polyporaceae</taxon>
        <taxon>Trametes</taxon>
    </lineage>
</organism>
<feature type="compositionally biased region" description="Basic and acidic residues" evidence="1">
    <location>
        <begin position="81"/>
        <end position="91"/>
    </location>
</feature>
<gene>
    <name evidence="2" type="ORF">TRAPUB_1505</name>
</gene>
<dbReference type="Proteomes" id="UP000184267">
    <property type="component" value="Unassembled WGS sequence"/>
</dbReference>
<evidence type="ECO:0000256" key="1">
    <source>
        <dbReference type="SAM" id="MobiDB-lite"/>
    </source>
</evidence>
<dbReference type="OMA" id="YYLWQQT"/>
<comment type="caution">
    <text evidence="2">The sequence shown here is derived from an EMBL/GenBank/DDBJ whole genome shotgun (WGS) entry which is preliminary data.</text>
</comment>
<keyword evidence="3" id="KW-1185">Reference proteome</keyword>
<evidence type="ECO:0000313" key="3">
    <source>
        <dbReference type="Proteomes" id="UP000184267"/>
    </source>
</evidence>
<dbReference type="AlphaFoldDB" id="A0A1M2W7P1"/>
<feature type="region of interest" description="Disordered" evidence="1">
    <location>
        <begin position="77"/>
        <end position="99"/>
    </location>
</feature>
<reference evidence="2 3" key="1">
    <citation type="submission" date="2016-10" db="EMBL/GenBank/DDBJ databases">
        <title>Genome sequence of the basidiomycete white-rot fungus Trametes pubescens.</title>
        <authorList>
            <person name="Makela M.R."/>
            <person name="Granchi Z."/>
            <person name="Peng M."/>
            <person name="De Vries R.P."/>
            <person name="Grigoriev I."/>
            <person name="Riley R."/>
            <person name="Hilden K."/>
        </authorList>
    </citation>
    <scope>NUCLEOTIDE SEQUENCE [LARGE SCALE GENOMIC DNA]</scope>
    <source>
        <strain evidence="2 3">FBCC735</strain>
    </source>
</reference>
<dbReference type="EMBL" id="MNAD01000105">
    <property type="protein sequence ID" value="OJT15853.1"/>
    <property type="molecule type" value="Genomic_DNA"/>
</dbReference>
<evidence type="ECO:0000313" key="2">
    <source>
        <dbReference type="EMBL" id="OJT15853.1"/>
    </source>
</evidence>
<protein>
    <submittedName>
        <fullName evidence="2">Uncharacterized protein</fullName>
    </submittedName>
</protein>
<sequence>MSGISPPETPVGEPLMTDRQRGKLYYLWQQTGVYIPFADNNQRGVNKQQVTMREAWALIGMLERGERPSEAYINSLGRSSTVDRSRDEGKLQEGGGPCPPLTEEQMTLLNGLFDLMGISHEERLQKLARTVIFHGSMLTRELAEYRERGGVISEDHMGNIKRVMKLIQELPN</sequence>
<accession>A0A1M2W7P1</accession>
<name>A0A1M2W7P1_TRAPU</name>
<proteinExistence type="predicted"/>
<dbReference type="OrthoDB" id="10368185at2759"/>